<accession>A0A9D4VB83</accession>
<dbReference type="Pfam" id="PF08293">
    <property type="entry name" value="MRP-S33"/>
    <property type="match status" value="1"/>
</dbReference>
<dbReference type="GO" id="GO:0005840">
    <property type="term" value="C:ribosome"/>
    <property type="evidence" value="ECO:0007669"/>
    <property type="project" value="UniProtKB-KW"/>
</dbReference>
<reference evidence="8" key="1">
    <citation type="submission" date="2021-01" db="EMBL/GenBank/DDBJ databases">
        <title>Adiantum capillus-veneris genome.</title>
        <authorList>
            <person name="Fang Y."/>
            <person name="Liao Q."/>
        </authorList>
    </citation>
    <scope>NUCLEOTIDE SEQUENCE</scope>
    <source>
        <strain evidence="8">H3</strain>
        <tissue evidence="8">Leaf</tissue>
    </source>
</reference>
<keyword evidence="5" id="KW-0687">Ribonucleoprotein</keyword>
<dbReference type="GO" id="GO:1990904">
    <property type="term" value="C:ribonucleoprotein complex"/>
    <property type="evidence" value="ECO:0007669"/>
    <property type="project" value="UniProtKB-KW"/>
</dbReference>
<evidence type="ECO:0000256" key="7">
    <source>
        <dbReference type="SAM" id="MobiDB-lite"/>
    </source>
</evidence>
<dbReference type="OrthoDB" id="6495301at2759"/>
<keyword evidence="3" id="KW-0689">Ribosomal protein</keyword>
<evidence type="ECO:0000256" key="5">
    <source>
        <dbReference type="ARBA" id="ARBA00023274"/>
    </source>
</evidence>
<name>A0A9D4VB83_ADICA</name>
<evidence type="ECO:0000313" key="9">
    <source>
        <dbReference type="Proteomes" id="UP000886520"/>
    </source>
</evidence>
<keyword evidence="9" id="KW-1185">Reference proteome</keyword>
<evidence type="ECO:0000256" key="2">
    <source>
        <dbReference type="ARBA" id="ARBA00008970"/>
    </source>
</evidence>
<evidence type="ECO:0000256" key="1">
    <source>
        <dbReference type="ARBA" id="ARBA00004173"/>
    </source>
</evidence>
<dbReference type="GO" id="GO:0005739">
    <property type="term" value="C:mitochondrion"/>
    <property type="evidence" value="ECO:0007669"/>
    <property type="project" value="UniProtKB-SubCell"/>
</dbReference>
<feature type="region of interest" description="Disordered" evidence="7">
    <location>
        <begin position="65"/>
        <end position="101"/>
    </location>
</feature>
<evidence type="ECO:0000313" key="8">
    <source>
        <dbReference type="EMBL" id="KAI5083053.1"/>
    </source>
</evidence>
<dbReference type="EMBL" id="JABFUD020000002">
    <property type="protein sequence ID" value="KAI5083053.1"/>
    <property type="molecule type" value="Genomic_DNA"/>
</dbReference>
<dbReference type="AlphaFoldDB" id="A0A9D4VB83"/>
<dbReference type="Proteomes" id="UP000886520">
    <property type="component" value="Chromosome 3"/>
</dbReference>
<organism evidence="8 9">
    <name type="scientific">Adiantum capillus-veneris</name>
    <name type="common">Maidenhair fern</name>
    <dbReference type="NCBI Taxonomy" id="13818"/>
    <lineage>
        <taxon>Eukaryota</taxon>
        <taxon>Viridiplantae</taxon>
        <taxon>Streptophyta</taxon>
        <taxon>Embryophyta</taxon>
        <taxon>Tracheophyta</taxon>
        <taxon>Polypodiopsida</taxon>
        <taxon>Polypodiidae</taxon>
        <taxon>Polypodiales</taxon>
        <taxon>Pteridineae</taxon>
        <taxon>Pteridaceae</taxon>
        <taxon>Vittarioideae</taxon>
        <taxon>Adiantum</taxon>
    </lineage>
</organism>
<gene>
    <name evidence="8" type="ORF">GOP47_0002796</name>
</gene>
<feature type="compositionally biased region" description="Basic residues" evidence="7">
    <location>
        <begin position="80"/>
        <end position="101"/>
    </location>
</feature>
<dbReference type="PANTHER" id="PTHR13362:SF2">
    <property type="entry name" value="SMALL RIBOSOMAL SUBUNIT PROTEIN MS33"/>
    <property type="match status" value="1"/>
</dbReference>
<evidence type="ECO:0000256" key="4">
    <source>
        <dbReference type="ARBA" id="ARBA00023128"/>
    </source>
</evidence>
<protein>
    <recommendedName>
        <fullName evidence="6">Small ribosomal subunit protein mS33</fullName>
    </recommendedName>
</protein>
<dbReference type="InterPro" id="IPR013219">
    <property type="entry name" value="Ribosomal_mS33"/>
</dbReference>
<keyword evidence="4" id="KW-0496">Mitochondrion</keyword>
<evidence type="ECO:0000256" key="6">
    <source>
        <dbReference type="ARBA" id="ARBA00035132"/>
    </source>
</evidence>
<comment type="subcellular location">
    <subcellularLocation>
        <location evidence="1">Mitochondrion</location>
    </subcellularLocation>
</comment>
<comment type="similarity">
    <text evidence="2">Belongs to the mitochondrion-specific ribosomal protein mS33 family.</text>
</comment>
<evidence type="ECO:0000256" key="3">
    <source>
        <dbReference type="ARBA" id="ARBA00022980"/>
    </source>
</evidence>
<sequence length="101" mass="11018">MSAAASSLKAVMKAAALQGVPEATARIFGHVIGDGRRSGHKILRRKAIGAKVLEWYPSSVCRAYPGFTPGEEERLENLERKRRQGKGPPKKGHGKRAAKRK</sequence>
<proteinExistence type="inferred from homology"/>
<comment type="caution">
    <text evidence="8">The sequence shown here is derived from an EMBL/GenBank/DDBJ whole genome shotgun (WGS) entry which is preliminary data.</text>
</comment>
<dbReference type="PANTHER" id="PTHR13362">
    <property type="entry name" value="MITOCHONDRIAL RIBOSOMAL PROTEIN S33"/>
    <property type="match status" value="1"/>
</dbReference>